<evidence type="ECO:0000313" key="3">
    <source>
        <dbReference type="Proteomes" id="UP000823775"/>
    </source>
</evidence>
<feature type="signal peptide" evidence="1">
    <location>
        <begin position="1"/>
        <end position="20"/>
    </location>
</feature>
<dbReference type="EMBL" id="JACEIK010005781">
    <property type="protein sequence ID" value="MCE0482202.1"/>
    <property type="molecule type" value="Genomic_DNA"/>
</dbReference>
<evidence type="ECO:0000313" key="2">
    <source>
        <dbReference type="EMBL" id="MCE0482202.1"/>
    </source>
</evidence>
<keyword evidence="3" id="KW-1185">Reference proteome</keyword>
<organism evidence="2 3">
    <name type="scientific">Datura stramonium</name>
    <name type="common">Jimsonweed</name>
    <name type="synonym">Common thornapple</name>
    <dbReference type="NCBI Taxonomy" id="4076"/>
    <lineage>
        <taxon>Eukaryota</taxon>
        <taxon>Viridiplantae</taxon>
        <taxon>Streptophyta</taxon>
        <taxon>Embryophyta</taxon>
        <taxon>Tracheophyta</taxon>
        <taxon>Spermatophyta</taxon>
        <taxon>Magnoliopsida</taxon>
        <taxon>eudicotyledons</taxon>
        <taxon>Gunneridae</taxon>
        <taxon>Pentapetalae</taxon>
        <taxon>asterids</taxon>
        <taxon>lamiids</taxon>
        <taxon>Solanales</taxon>
        <taxon>Solanaceae</taxon>
        <taxon>Solanoideae</taxon>
        <taxon>Datureae</taxon>
        <taxon>Datura</taxon>
    </lineage>
</organism>
<accession>A0ABS8VPB9</accession>
<comment type="caution">
    <text evidence="2">The sequence shown here is derived from an EMBL/GenBank/DDBJ whole genome shotgun (WGS) entry which is preliminary data.</text>
</comment>
<name>A0ABS8VPB9_DATST</name>
<evidence type="ECO:0008006" key="4">
    <source>
        <dbReference type="Google" id="ProtNLM"/>
    </source>
</evidence>
<sequence>MKMLVHWGLTGLLVVFGWRGEDEKMKRKRLPEGDDGRGEGRREVWCMTGGFPVLVCGGEEEHGVVVFVSPEKPMREKMGPTTMVRIRSNERLRSRFTKDGSGCG</sequence>
<protein>
    <recommendedName>
        <fullName evidence="4">Secreted protein</fullName>
    </recommendedName>
</protein>
<feature type="chain" id="PRO_5045247537" description="Secreted protein" evidence="1">
    <location>
        <begin position="21"/>
        <end position="104"/>
    </location>
</feature>
<evidence type="ECO:0000256" key="1">
    <source>
        <dbReference type="SAM" id="SignalP"/>
    </source>
</evidence>
<proteinExistence type="predicted"/>
<gene>
    <name evidence="2" type="ORF">HAX54_040703</name>
</gene>
<reference evidence="2 3" key="1">
    <citation type="journal article" date="2021" name="BMC Genomics">
        <title>Datura genome reveals duplications of psychoactive alkaloid biosynthetic genes and high mutation rate following tissue culture.</title>
        <authorList>
            <person name="Rajewski A."/>
            <person name="Carter-House D."/>
            <person name="Stajich J."/>
            <person name="Litt A."/>
        </authorList>
    </citation>
    <scope>NUCLEOTIDE SEQUENCE [LARGE SCALE GENOMIC DNA]</scope>
    <source>
        <strain evidence="2">AR-01</strain>
    </source>
</reference>
<dbReference type="Proteomes" id="UP000823775">
    <property type="component" value="Unassembled WGS sequence"/>
</dbReference>
<keyword evidence="1" id="KW-0732">Signal</keyword>